<protein>
    <submittedName>
        <fullName evidence="2">Uncharacterized protein</fullName>
    </submittedName>
</protein>
<accession>A0A074VD82</accession>
<dbReference type="Proteomes" id="UP000027644">
    <property type="component" value="Unassembled WGS sequence"/>
</dbReference>
<evidence type="ECO:0000256" key="1">
    <source>
        <dbReference type="SAM" id="Phobius"/>
    </source>
</evidence>
<dbReference type="AlphaFoldDB" id="A0A074VD82"/>
<feature type="transmembrane region" description="Helical" evidence="1">
    <location>
        <begin position="124"/>
        <end position="146"/>
    </location>
</feature>
<feature type="transmembrane region" description="Helical" evidence="1">
    <location>
        <begin position="217"/>
        <end position="242"/>
    </location>
</feature>
<keyword evidence="1" id="KW-1133">Transmembrane helix</keyword>
<gene>
    <name evidence="2" type="ORF">SASC598J21_018310</name>
</gene>
<feature type="transmembrane region" description="Helical" evidence="1">
    <location>
        <begin position="91"/>
        <end position="112"/>
    </location>
</feature>
<sequence>MKKNRFIEFFNPQNSLKLSLIYLTILYLFGTLLRPPFWYPYFNTDIEFLLIYGCLYLFGLLLIWIFGLTIKQIFSAYFNDKHSPNKTPSTVTLLCYSISNFLICVFFIYLQSITYQVFIYFNNFLVFIYAFVNSIGAFIILIFKLICQVLSFKRRRTVSASDNSLAIKKTNTDQKASTGKFSIKKLLIFAAVYLFVLTCSNSLIGRGLMIPYFEGDILNILSVVMFLCFILYWIDILLAFALAIKDSVTPKNQVAWSDLFNYLTYSSVYYLLALTILYPLTGELSGAIAEEQFENIWLINYSLYIILNYIGVLIILSVIAFQKPLPE</sequence>
<feature type="transmembrane region" description="Helical" evidence="1">
    <location>
        <begin position="49"/>
        <end position="70"/>
    </location>
</feature>
<keyword evidence="1" id="KW-0812">Transmembrane</keyword>
<feature type="transmembrane region" description="Helical" evidence="1">
    <location>
        <begin position="262"/>
        <end position="281"/>
    </location>
</feature>
<feature type="transmembrane region" description="Helical" evidence="1">
    <location>
        <begin position="186"/>
        <end position="205"/>
    </location>
</feature>
<comment type="caution">
    <text evidence="2">The sequence shown here is derived from an EMBL/GenBank/DDBJ whole genome shotgun (WGS) entry which is preliminary data.</text>
</comment>
<evidence type="ECO:0000313" key="3">
    <source>
        <dbReference type="Proteomes" id="UP000027644"/>
    </source>
</evidence>
<proteinExistence type="predicted"/>
<reference evidence="2 3" key="1">
    <citation type="journal article" date="2014" name="PLoS Genet.">
        <title>Hidden diversity in honey bee gut symbionts detected by single-cell genomics.</title>
        <authorList>
            <person name="Engel P."/>
            <person name="Stepanauskas R."/>
            <person name="Moran N."/>
        </authorList>
    </citation>
    <scope>NUCLEOTIDE SEQUENCE [LARGE SCALE GENOMIC DNA]</scope>
    <source>
        <strain evidence="2 3">SCGC AB-598-J21</strain>
    </source>
</reference>
<feature type="transmembrane region" description="Helical" evidence="1">
    <location>
        <begin position="301"/>
        <end position="321"/>
    </location>
</feature>
<name>A0A074VD82_9NEIS</name>
<feature type="transmembrane region" description="Helical" evidence="1">
    <location>
        <begin position="20"/>
        <end position="37"/>
    </location>
</feature>
<evidence type="ECO:0000313" key="2">
    <source>
        <dbReference type="EMBL" id="KEQ00430.1"/>
    </source>
</evidence>
<organism evidence="2 3">
    <name type="scientific">Snodgrassella alvi SCGC AB-598-J21</name>
    <dbReference type="NCBI Taxonomy" id="1385367"/>
    <lineage>
        <taxon>Bacteria</taxon>
        <taxon>Pseudomonadati</taxon>
        <taxon>Pseudomonadota</taxon>
        <taxon>Betaproteobacteria</taxon>
        <taxon>Neisseriales</taxon>
        <taxon>Neisseriaceae</taxon>
        <taxon>Snodgrassella</taxon>
    </lineage>
</organism>
<keyword evidence="1" id="KW-0472">Membrane</keyword>
<dbReference type="EMBL" id="AVQL01000451">
    <property type="protein sequence ID" value="KEQ00430.1"/>
    <property type="molecule type" value="Genomic_DNA"/>
</dbReference>